<evidence type="ECO:0000256" key="4">
    <source>
        <dbReference type="SAM" id="MobiDB-lite"/>
    </source>
</evidence>
<proteinExistence type="inferred from homology"/>
<dbReference type="InterPro" id="IPR037523">
    <property type="entry name" value="VOC_core"/>
</dbReference>
<dbReference type="Gene3D" id="3.10.180.10">
    <property type="entry name" value="2,3-Dihydroxybiphenyl 1,2-Dioxygenase, domain 1"/>
    <property type="match status" value="1"/>
</dbReference>
<evidence type="ECO:0000256" key="3">
    <source>
        <dbReference type="ARBA" id="ARBA00023251"/>
    </source>
</evidence>
<keyword evidence="3" id="KW-0046">Antibiotic resistance</keyword>
<dbReference type="InterPro" id="IPR029068">
    <property type="entry name" value="Glyas_Bleomycin-R_OHBP_Dase"/>
</dbReference>
<accession>A0A8J4AE51</accession>
<comment type="caution">
    <text evidence="7">The sequence shown here is derived from an EMBL/GenBank/DDBJ whole genome shotgun (WGS) entry which is preliminary data.</text>
</comment>
<comment type="similarity">
    <text evidence="1">Belongs to the bleomycin resistance protein family.</text>
</comment>
<dbReference type="Pfam" id="PF00903">
    <property type="entry name" value="Glyoxalase"/>
    <property type="match status" value="1"/>
</dbReference>
<dbReference type="InterPro" id="IPR004360">
    <property type="entry name" value="Glyas_Fos-R_dOase_dom"/>
</dbReference>
<organism evidence="7 8">
    <name type="scientific">Actinocatenispora comari</name>
    <dbReference type="NCBI Taxonomy" id="2807577"/>
    <lineage>
        <taxon>Bacteria</taxon>
        <taxon>Bacillati</taxon>
        <taxon>Actinomycetota</taxon>
        <taxon>Actinomycetes</taxon>
        <taxon>Micromonosporales</taxon>
        <taxon>Micromonosporaceae</taxon>
        <taxon>Actinocatenispora</taxon>
    </lineage>
</organism>
<evidence type="ECO:0000259" key="5">
    <source>
        <dbReference type="PROSITE" id="PS51819"/>
    </source>
</evidence>
<dbReference type="Proteomes" id="UP000614996">
    <property type="component" value="Unassembled WGS sequence"/>
</dbReference>
<dbReference type="EMBL" id="BOPO01000084">
    <property type="protein sequence ID" value="GIL29010.1"/>
    <property type="molecule type" value="Genomic_DNA"/>
</dbReference>
<protein>
    <recommendedName>
        <fullName evidence="2">Bleomycin resistance protein</fullName>
    </recommendedName>
</protein>
<feature type="compositionally biased region" description="Low complexity" evidence="4">
    <location>
        <begin position="135"/>
        <end position="147"/>
    </location>
</feature>
<dbReference type="SUPFAM" id="SSF54593">
    <property type="entry name" value="Glyoxalase/Bleomycin resistance protein/Dihydroxybiphenyl dioxygenase"/>
    <property type="match status" value="1"/>
</dbReference>
<evidence type="ECO:0000313" key="7">
    <source>
        <dbReference type="EMBL" id="GIL29010.1"/>
    </source>
</evidence>
<dbReference type="CDD" id="cd08349">
    <property type="entry name" value="BLMA_like"/>
    <property type="match status" value="1"/>
</dbReference>
<evidence type="ECO:0000313" key="8">
    <source>
        <dbReference type="Proteomes" id="UP000614996"/>
    </source>
</evidence>
<reference evidence="8" key="1">
    <citation type="journal article" date="2021" name="Int. J. Syst. Evol. Microbiol.">
        <title>Actinocatenispora comari sp. nov., an endophytic actinomycete isolated from aerial parts of Comarum salesowianum.</title>
        <authorList>
            <person name="Oyunbileg N."/>
            <person name="Iizaka Y."/>
            <person name="Hamada M."/>
            <person name="Davaapurev B.O."/>
            <person name="Fukumoto A."/>
            <person name="Tsetseg B."/>
            <person name="Kato F."/>
            <person name="Tamura T."/>
            <person name="Batkhuu J."/>
            <person name="Anzai Y."/>
        </authorList>
    </citation>
    <scope>NUCLEOTIDE SEQUENCE [LARGE SCALE GENOMIC DNA]</scope>
    <source>
        <strain evidence="8">NUM-2625</strain>
    </source>
</reference>
<evidence type="ECO:0000313" key="6">
    <source>
        <dbReference type="EMBL" id="GIL28621.1"/>
    </source>
</evidence>
<dbReference type="PROSITE" id="PS51819">
    <property type="entry name" value="VOC"/>
    <property type="match status" value="1"/>
</dbReference>
<dbReference type="EMBL" id="BOPO01000074">
    <property type="protein sequence ID" value="GIL28621.1"/>
    <property type="molecule type" value="Genomic_DNA"/>
</dbReference>
<feature type="region of interest" description="Disordered" evidence="4">
    <location>
        <begin position="135"/>
        <end position="157"/>
    </location>
</feature>
<dbReference type="GO" id="GO:0046677">
    <property type="term" value="P:response to antibiotic"/>
    <property type="evidence" value="ECO:0007669"/>
    <property type="project" value="UniProtKB-KW"/>
</dbReference>
<dbReference type="RefSeq" id="WP_207126335.1">
    <property type="nucleotide sequence ID" value="NZ_BOPO01000074.1"/>
</dbReference>
<feature type="domain" description="VOC" evidence="5">
    <location>
        <begin position="6"/>
        <end position="135"/>
    </location>
</feature>
<dbReference type="InterPro" id="IPR000335">
    <property type="entry name" value="Bleomycin-R"/>
</dbReference>
<name>A0A8J4AE51_9ACTN</name>
<dbReference type="AlphaFoldDB" id="A0A8J4AE51"/>
<reference evidence="7" key="2">
    <citation type="submission" date="2021-02" db="EMBL/GenBank/DDBJ databases">
        <title>Whole genome shotgun sequence of Actinocatenispora sp. strain NUM-2625.</title>
        <authorList>
            <person name="Oyunbileg N."/>
            <person name="Iizaka Y."/>
            <person name="Davaapurev BO."/>
            <person name="Fukumoto A."/>
            <person name="Batkhuu J."/>
            <person name="Anzai Y."/>
        </authorList>
    </citation>
    <scope>NUCLEOTIDE SEQUENCE</scope>
    <source>
        <strain evidence="7">NUM-2625</strain>
    </source>
</reference>
<keyword evidence="8" id="KW-1185">Reference proteome</keyword>
<gene>
    <name evidence="6" type="ORF">NUM_38750</name>
    <name evidence="7" type="ORF">NUM_42640</name>
</gene>
<evidence type="ECO:0000256" key="1">
    <source>
        <dbReference type="ARBA" id="ARBA00011051"/>
    </source>
</evidence>
<sequence length="157" mass="17094">MIVGDEPALVPELSVTDLAASLRFWRDLCGFTVEYERPEEGFAYLSLATAHVMLDQIGTGRDWITGPLVPPLGRGINLQLAVADLAPILARLAAAGYPLFRPPETRWYRIGAEAAGVEQFLVTDPDGYLLRFQRPSGRRAAGPSGSGWPLPDPPRLP</sequence>
<evidence type="ECO:0000256" key="2">
    <source>
        <dbReference type="ARBA" id="ARBA00021572"/>
    </source>
</evidence>